<evidence type="ECO:0000256" key="2">
    <source>
        <dbReference type="ARBA" id="ARBA00022771"/>
    </source>
</evidence>
<dbReference type="PROSITE" id="PS01359">
    <property type="entry name" value="ZF_PHD_1"/>
    <property type="match status" value="1"/>
</dbReference>
<dbReference type="Gene3D" id="1.10.340.70">
    <property type="match status" value="1"/>
</dbReference>
<feature type="domain" description="PHD-type" evidence="6">
    <location>
        <begin position="426"/>
        <end position="474"/>
    </location>
</feature>
<dbReference type="PANTHER" id="PTHR37984:SF15">
    <property type="entry name" value="INTEGRASE CATALYTIC DOMAIN-CONTAINING PROTEIN"/>
    <property type="match status" value="1"/>
</dbReference>
<accession>A0A2J8ACJ4</accession>
<dbReference type="Pfam" id="PF17921">
    <property type="entry name" value="Integrase_H2C2"/>
    <property type="match status" value="1"/>
</dbReference>
<gene>
    <name evidence="8" type="ORF">TSOC_003071</name>
</gene>
<dbReference type="PROSITE" id="PS50994">
    <property type="entry name" value="INTEGRASE"/>
    <property type="match status" value="1"/>
</dbReference>
<evidence type="ECO:0000256" key="5">
    <source>
        <dbReference type="SAM" id="MobiDB-lite"/>
    </source>
</evidence>
<evidence type="ECO:0000313" key="8">
    <source>
        <dbReference type="EMBL" id="PNH10240.1"/>
    </source>
</evidence>
<keyword evidence="9" id="KW-1185">Reference proteome</keyword>
<dbReference type="SMART" id="SM00249">
    <property type="entry name" value="PHD"/>
    <property type="match status" value="1"/>
</dbReference>
<protein>
    <submittedName>
        <fullName evidence="8">Pro-Pol polyprotein</fullName>
    </submittedName>
</protein>
<feature type="compositionally biased region" description="Low complexity" evidence="5">
    <location>
        <begin position="1"/>
        <end position="29"/>
    </location>
</feature>
<dbReference type="InterPro" id="IPR041588">
    <property type="entry name" value="Integrase_H2C2"/>
</dbReference>
<dbReference type="InterPro" id="IPR019787">
    <property type="entry name" value="Znf_PHD-finger"/>
</dbReference>
<dbReference type="InterPro" id="IPR050951">
    <property type="entry name" value="Retrovirus_Pol_polyprotein"/>
</dbReference>
<dbReference type="EMBL" id="PGGS01000062">
    <property type="protein sequence ID" value="PNH10240.1"/>
    <property type="molecule type" value="Genomic_DNA"/>
</dbReference>
<evidence type="ECO:0000259" key="7">
    <source>
        <dbReference type="PROSITE" id="PS50994"/>
    </source>
</evidence>
<evidence type="ECO:0000256" key="1">
    <source>
        <dbReference type="ARBA" id="ARBA00022723"/>
    </source>
</evidence>
<evidence type="ECO:0000256" key="3">
    <source>
        <dbReference type="ARBA" id="ARBA00022833"/>
    </source>
</evidence>
<evidence type="ECO:0000259" key="6">
    <source>
        <dbReference type="PROSITE" id="PS50016"/>
    </source>
</evidence>
<dbReference type="Gene3D" id="3.30.420.10">
    <property type="entry name" value="Ribonuclease H-like superfamily/Ribonuclease H"/>
    <property type="match status" value="1"/>
</dbReference>
<evidence type="ECO:0000256" key="4">
    <source>
        <dbReference type="PROSITE-ProRule" id="PRU00146"/>
    </source>
</evidence>
<dbReference type="AlphaFoldDB" id="A0A2J8ACJ4"/>
<evidence type="ECO:0000313" key="9">
    <source>
        <dbReference type="Proteomes" id="UP000236333"/>
    </source>
</evidence>
<feature type="non-terminal residue" evidence="8">
    <location>
        <position position="623"/>
    </location>
</feature>
<dbReference type="Pfam" id="PF00628">
    <property type="entry name" value="PHD"/>
    <property type="match status" value="1"/>
</dbReference>
<reference evidence="8 9" key="1">
    <citation type="journal article" date="2017" name="Mol. Biol. Evol.">
        <title>The 4-celled Tetrabaena socialis nuclear genome reveals the essential components for genetic control of cell number at the origin of multicellularity in the volvocine lineage.</title>
        <authorList>
            <person name="Featherston J."/>
            <person name="Arakaki Y."/>
            <person name="Hanschen E.R."/>
            <person name="Ferris P.J."/>
            <person name="Michod R.E."/>
            <person name="Olson B.J.S.C."/>
            <person name="Nozaki H."/>
            <person name="Durand P.M."/>
        </authorList>
    </citation>
    <scope>NUCLEOTIDE SEQUENCE [LARGE SCALE GENOMIC DNA]</scope>
    <source>
        <strain evidence="8 9">NIES-571</strain>
    </source>
</reference>
<dbReference type="GO" id="GO:0003676">
    <property type="term" value="F:nucleic acid binding"/>
    <property type="evidence" value="ECO:0007669"/>
    <property type="project" value="InterPro"/>
</dbReference>
<sequence length="623" mass="66860">MAAAGAAATGAGAPGAASGSPAAPGGAPPHRVLRRAAHYHWLGAQLQRRMPNGHVRVCPSPGERPGLALAVHEATGHLGTHRTLALLQTGHWWYGMRRTVQPALRQCRACDLSNTRGAALPAQLHPLPVRGLFYRLGVDLAGPFTLSAVGNTYCMVVIEHFSKHVELLPLPDKTAACTARAFADVLARFGAPAEVLTDNGREFEGEFAEQLERCFIGHRHTSPGHPQADGAAERVVQVLKDVLRKACYEAAEASAWELAIPDLLLGYRCSPQKSTRYSPYELLYGGITPIIPPAVRERLLEPIDFEDPAAALVSVQQRASWDKGTRPGGVPHTLRYSAIRTGRYLAKPTTFAPGDYVYVRRGNVTDTLQFSQHDIVLRVETVGLLGVAVLLGRDGARMRRRVEQLRPCHLDIDPALSPHLFRPQRDLQCELCGSPHQAAKMLLCDGCNTGWHTHCLRLSGVPVGQWLCPRCVELDSEAAAGAAAPSLQAAAQAAAAAVIVPVPALRSSSAAGRAALSAVAAPRRQRRQAAAVAGRNEELGRLLFPQAATRRRDEAAAALQGRRVLRVSAGVRGAAAARQSGVLEYLGALARPRYFVARWDDGTEEELTLARAQVLLAEEVGGV</sequence>
<dbReference type="SUPFAM" id="SSF57903">
    <property type="entry name" value="FYVE/PHD zinc finger"/>
    <property type="match status" value="1"/>
</dbReference>
<dbReference type="GO" id="GO:0008270">
    <property type="term" value="F:zinc ion binding"/>
    <property type="evidence" value="ECO:0007669"/>
    <property type="project" value="UniProtKB-KW"/>
</dbReference>
<dbReference type="InterPro" id="IPR001965">
    <property type="entry name" value="Znf_PHD"/>
</dbReference>
<dbReference type="InterPro" id="IPR036397">
    <property type="entry name" value="RNaseH_sf"/>
</dbReference>
<dbReference type="GO" id="GO:0015074">
    <property type="term" value="P:DNA integration"/>
    <property type="evidence" value="ECO:0007669"/>
    <property type="project" value="InterPro"/>
</dbReference>
<keyword evidence="3" id="KW-0862">Zinc</keyword>
<dbReference type="PROSITE" id="PS50016">
    <property type="entry name" value="ZF_PHD_2"/>
    <property type="match status" value="1"/>
</dbReference>
<name>A0A2J8ACJ4_9CHLO</name>
<feature type="region of interest" description="Disordered" evidence="5">
    <location>
        <begin position="1"/>
        <end position="30"/>
    </location>
</feature>
<dbReference type="InterPro" id="IPR013083">
    <property type="entry name" value="Znf_RING/FYVE/PHD"/>
</dbReference>
<feature type="domain" description="Integrase catalytic" evidence="7">
    <location>
        <begin position="124"/>
        <end position="287"/>
    </location>
</feature>
<dbReference type="Gene3D" id="3.30.40.10">
    <property type="entry name" value="Zinc/RING finger domain, C3HC4 (zinc finger)"/>
    <property type="match status" value="1"/>
</dbReference>
<comment type="caution">
    <text evidence="8">The sequence shown here is derived from an EMBL/GenBank/DDBJ whole genome shotgun (WGS) entry which is preliminary data.</text>
</comment>
<proteinExistence type="predicted"/>
<dbReference type="CDD" id="cd15543">
    <property type="entry name" value="PHD_RSF1"/>
    <property type="match status" value="1"/>
</dbReference>
<dbReference type="Pfam" id="PF00665">
    <property type="entry name" value="rve"/>
    <property type="match status" value="1"/>
</dbReference>
<keyword evidence="2 4" id="KW-0863">Zinc-finger</keyword>
<keyword evidence="1" id="KW-0479">Metal-binding</keyword>
<organism evidence="8 9">
    <name type="scientific">Tetrabaena socialis</name>
    <dbReference type="NCBI Taxonomy" id="47790"/>
    <lineage>
        <taxon>Eukaryota</taxon>
        <taxon>Viridiplantae</taxon>
        <taxon>Chlorophyta</taxon>
        <taxon>core chlorophytes</taxon>
        <taxon>Chlorophyceae</taxon>
        <taxon>CS clade</taxon>
        <taxon>Chlamydomonadales</taxon>
        <taxon>Tetrabaenaceae</taxon>
        <taxon>Tetrabaena</taxon>
    </lineage>
</organism>
<dbReference type="InterPro" id="IPR011011">
    <property type="entry name" value="Znf_FYVE_PHD"/>
</dbReference>
<dbReference type="OrthoDB" id="2016337at2759"/>
<dbReference type="Proteomes" id="UP000236333">
    <property type="component" value="Unassembled WGS sequence"/>
</dbReference>
<dbReference type="PANTHER" id="PTHR37984">
    <property type="entry name" value="PROTEIN CBG26694"/>
    <property type="match status" value="1"/>
</dbReference>
<dbReference type="InterPro" id="IPR012337">
    <property type="entry name" value="RNaseH-like_sf"/>
</dbReference>
<dbReference type="InterPro" id="IPR019786">
    <property type="entry name" value="Zinc_finger_PHD-type_CS"/>
</dbReference>
<dbReference type="SUPFAM" id="SSF53098">
    <property type="entry name" value="Ribonuclease H-like"/>
    <property type="match status" value="1"/>
</dbReference>
<dbReference type="InterPro" id="IPR001584">
    <property type="entry name" value="Integrase_cat-core"/>
</dbReference>